<evidence type="ECO:0000313" key="1">
    <source>
        <dbReference type="EMBL" id="QQP49332.1"/>
    </source>
</evidence>
<dbReference type="AlphaFoldDB" id="A0A7T8K704"/>
<sequence>MAQRKERRRLNMLDTLQSFGGPFTDSGEVEKFLVDESLNNNAKQQRMKVEVQFARESTTLLPKVDPIFRIQVTLPSGKRRMKTAQEFGDALMAYLGKRSDRTTLEYAKFQESLERLREI</sequence>
<keyword evidence="2" id="KW-1185">Reference proteome</keyword>
<dbReference type="Proteomes" id="UP000595437">
    <property type="component" value="Chromosome 6"/>
</dbReference>
<protein>
    <submittedName>
        <fullName evidence="1">Uncharacterized protein</fullName>
    </submittedName>
</protein>
<reference evidence="2" key="1">
    <citation type="submission" date="2021-01" db="EMBL/GenBank/DDBJ databases">
        <title>Caligus Genome Assembly.</title>
        <authorList>
            <person name="Gallardo-Escarate C."/>
        </authorList>
    </citation>
    <scope>NUCLEOTIDE SEQUENCE [LARGE SCALE GENOMIC DNA]</scope>
</reference>
<dbReference type="OrthoDB" id="8364293at2759"/>
<accession>A0A7T8K704</accession>
<gene>
    <name evidence="1" type="ORF">FKW44_009966</name>
</gene>
<proteinExistence type="predicted"/>
<dbReference type="EMBL" id="CP045895">
    <property type="protein sequence ID" value="QQP49332.1"/>
    <property type="molecule type" value="Genomic_DNA"/>
</dbReference>
<evidence type="ECO:0000313" key="2">
    <source>
        <dbReference type="Proteomes" id="UP000595437"/>
    </source>
</evidence>
<organism evidence="1 2">
    <name type="scientific">Caligus rogercresseyi</name>
    <name type="common">Sea louse</name>
    <dbReference type="NCBI Taxonomy" id="217165"/>
    <lineage>
        <taxon>Eukaryota</taxon>
        <taxon>Metazoa</taxon>
        <taxon>Ecdysozoa</taxon>
        <taxon>Arthropoda</taxon>
        <taxon>Crustacea</taxon>
        <taxon>Multicrustacea</taxon>
        <taxon>Hexanauplia</taxon>
        <taxon>Copepoda</taxon>
        <taxon>Siphonostomatoida</taxon>
        <taxon>Caligidae</taxon>
        <taxon>Caligus</taxon>
    </lineage>
</organism>
<name>A0A7T8K704_CALRO</name>